<organism evidence="2 3">
    <name type="scientific">Pseudomonas cedrina</name>
    <dbReference type="NCBI Taxonomy" id="651740"/>
    <lineage>
        <taxon>Bacteria</taxon>
        <taxon>Pseudomonadati</taxon>
        <taxon>Pseudomonadota</taxon>
        <taxon>Gammaproteobacteria</taxon>
        <taxon>Pseudomonadales</taxon>
        <taxon>Pseudomonadaceae</taxon>
        <taxon>Pseudomonas</taxon>
    </lineage>
</organism>
<keyword evidence="1" id="KW-1133">Transmembrane helix</keyword>
<keyword evidence="1" id="KW-0472">Membrane</keyword>
<accession>A0ABY0UYA5</accession>
<evidence type="ECO:0000313" key="3">
    <source>
        <dbReference type="Proteomes" id="UP000199576"/>
    </source>
</evidence>
<name>A0ABY0UYA5_PSECE</name>
<dbReference type="Proteomes" id="UP000199576">
    <property type="component" value="Chromosome I"/>
</dbReference>
<keyword evidence="3" id="KW-1185">Reference proteome</keyword>
<proteinExistence type="predicted"/>
<reference evidence="2 3" key="1">
    <citation type="submission" date="2016-10" db="EMBL/GenBank/DDBJ databases">
        <authorList>
            <person name="Varghese N."/>
            <person name="Submissions S."/>
        </authorList>
    </citation>
    <scope>NUCLEOTIDE SEQUENCE [LARGE SCALE GENOMIC DNA]</scope>
    <source>
        <strain evidence="2 3">BS2981</strain>
    </source>
</reference>
<dbReference type="EMBL" id="LT629753">
    <property type="protein sequence ID" value="SDT37436.1"/>
    <property type="molecule type" value="Genomic_DNA"/>
</dbReference>
<protein>
    <submittedName>
        <fullName evidence="2">Uncharacterized protein</fullName>
    </submittedName>
</protein>
<keyword evidence="1" id="KW-0812">Transmembrane</keyword>
<feature type="transmembrane region" description="Helical" evidence="1">
    <location>
        <begin position="34"/>
        <end position="54"/>
    </location>
</feature>
<evidence type="ECO:0000313" key="2">
    <source>
        <dbReference type="EMBL" id="SDT37436.1"/>
    </source>
</evidence>
<evidence type="ECO:0000256" key="1">
    <source>
        <dbReference type="SAM" id="Phobius"/>
    </source>
</evidence>
<sequence length="245" mass="26943">MKLENINSNVVDFNFGTTVLDLQKRAMRARKSRTVIAAGMLAIVTVAVVAIFSLNTRPAMAWQTIAESISAKRPQDPSLFMQTTTGLLDKAYPDGLVYLGKRLDGSEEKTPMVSPEERAVYLNEVNTLVGFYERAEAAYKNKAPENTNVGNDLITSVSSIAFTFGAIAFFVLGIQIGMSFLRYYARLAELYDSQASALMMSNGDPDKAVKFFEIFSPMDVSFGKAPASLYERAIEVIANTKDKAQ</sequence>
<feature type="transmembrane region" description="Helical" evidence="1">
    <location>
        <begin position="160"/>
        <end position="181"/>
    </location>
</feature>
<gene>
    <name evidence="2" type="ORF">SAMN04490182_4344</name>
</gene>